<evidence type="ECO:0000313" key="6">
    <source>
        <dbReference type="Proteomes" id="UP000186132"/>
    </source>
</evidence>
<dbReference type="RefSeq" id="WP_073392386.1">
    <property type="nucleotide sequence ID" value="NZ_FQVU01000008.1"/>
</dbReference>
<dbReference type="InterPro" id="IPR036390">
    <property type="entry name" value="WH_DNA-bd_sf"/>
</dbReference>
<evidence type="ECO:0000259" key="4">
    <source>
        <dbReference type="PROSITE" id="PS50995"/>
    </source>
</evidence>
<protein>
    <submittedName>
        <fullName evidence="5">DNA-binding transcriptional regulator, MarR family</fullName>
    </submittedName>
</protein>
<keyword evidence="6" id="KW-1185">Reference proteome</keyword>
<dbReference type="SMART" id="SM00347">
    <property type="entry name" value="HTH_MARR"/>
    <property type="match status" value="1"/>
</dbReference>
<dbReference type="Proteomes" id="UP000186132">
    <property type="component" value="Unassembled WGS sequence"/>
</dbReference>
<evidence type="ECO:0000256" key="3">
    <source>
        <dbReference type="ARBA" id="ARBA00023163"/>
    </source>
</evidence>
<dbReference type="InterPro" id="IPR039422">
    <property type="entry name" value="MarR/SlyA-like"/>
</dbReference>
<feature type="domain" description="HTH marR-type" evidence="4">
    <location>
        <begin position="1"/>
        <end position="133"/>
    </location>
</feature>
<name>A0A1M5UEQ4_9ACTN</name>
<reference evidence="5 6" key="1">
    <citation type="submission" date="2016-11" db="EMBL/GenBank/DDBJ databases">
        <authorList>
            <person name="Jaros S."/>
            <person name="Januszkiewicz K."/>
            <person name="Wedrychowicz H."/>
        </authorList>
    </citation>
    <scope>NUCLEOTIDE SEQUENCE [LARGE SCALE GENOMIC DNA]</scope>
    <source>
        <strain evidence="5 6">DSM 45627</strain>
    </source>
</reference>
<dbReference type="OrthoDB" id="5195026at2"/>
<evidence type="ECO:0000256" key="1">
    <source>
        <dbReference type="ARBA" id="ARBA00023015"/>
    </source>
</evidence>
<keyword evidence="1" id="KW-0805">Transcription regulation</keyword>
<dbReference type="InterPro" id="IPR036388">
    <property type="entry name" value="WH-like_DNA-bd_sf"/>
</dbReference>
<dbReference type="STRING" id="1206085.SAMN05443575_4188"/>
<dbReference type="PANTHER" id="PTHR33164">
    <property type="entry name" value="TRANSCRIPTIONAL REGULATOR, MARR FAMILY"/>
    <property type="match status" value="1"/>
</dbReference>
<dbReference type="SUPFAM" id="SSF46785">
    <property type="entry name" value="Winged helix' DNA-binding domain"/>
    <property type="match status" value="1"/>
</dbReference>
<organism evidence="5 6">
    <name type="scientific">Jatrophihabitans endophyticus</name>
    <dbReference type="NCBI Taxonomy" id="1206085"/>
    <lineage>
        <taxon>Bacteria</taxon>
        <taxon>Bacillati</taxon>
        <taxon>Actinomycetota</taxon>
        <taxon>Actinomycetes</taxon>
        <taxon>Jatrophihabitantales</taxon>
        <taxon>Jatrophihabitantaceae</taxon>
        <taxon>Jatrophihabitans</taxon>
    </lineage>
</organism>
<gene>
    <name evidence="5" type="ORF">SAMN05443575_4188</name>
</gene>
<keyword evidence="3" id="KW-0804">Transcription</keyword>
<dbReference type="PROSITE" id="PS01117">
    <property type="entry name" value="HTH_MARR_1"/>
    <property type="match status" value="1"/>
</dbReference>
<evidence type="ECO:0000256" key="2">
    <source>
        <dbReference type="ARBA" id="ARBA00023125"/>
    </source>
</evidence>
<keyword evidence="2 5" id="KW-0238">DNA-binding</keyword>
<accession>A0A1M5UEQ4</accession>
<dbReference type="InterPro" id="IPR000835">
    <property type="entry name" value="HTH_MarR-typ"/>
</dbReference>
<dbReference type="PANTHER" id="PTHR33164:SF99">
    <property type="entry name" value="MARR FAMILY REGULATORY PROTEIN"/>
    <property type="match status" value="1"/>
</dbReference>
<dbReference type="Gene3D" id="1.10.10.10">
    <property type="entry name" value="Winged helix-like DNA-binding domain superfamily/Winged helix DNA-binding domain"/>
    <property type="match status" value="1"/>
</dbReference>
<evidence type="ECO:0000313" key="5">
    <source>
        <dbReference type="EMBL" id="SHH61316.1"/>
    </source>
</evidence>
<dbReference type="EMBL" id="FQVU01000008">
    <property type="protein sequence ID" value="SHH61316.1"/>
    <property type="molecule type" value="Genomic_DNA"/>
</dbReference>
<dbReference type="Pfam" id="PF01047">
    <property type="entry name" value="MarR"/>
    <property type="match status" value="1"/>
</dbReference>
<sequence>MARRRDLDDELARSWHELMGQYHRTVCALDRELESQHGISGSDFEVLQQLYDAGGDCSLRMNDLAKSVHLTQSALSRLVARLEKDGLIRRTMCEDDRRSVFTTITPAGKTVFESARPTQRAVLRDAAAVTSAP</sequence>
<dbReference type="PROSITE" id="PS50995">
    <property type="entry name" value="HTH_MARR_2"/>
    <property type="match status" value="1"/>
</dbReference>
<dbReference type="InterPro" id="IPR023187">
    <property type="entry name" value="Tscrpt_reg_MarR-type_CS"/>
</dbReference>
<dbReference type="GO" id="GO:0003677">
    <property type="term" value="F:DNA binding"/>
    <property type="evidence" value="ECO:0007669"/>
    <property type="project" value="UniProtKB-KW"/>
</dbReference>
<proteinExistence type="predicted"/>
<dbReference type="AlphaFoldDB" id="A0A1M5UEQ4"/>
<dbReference type="GO" id="GO:0006950">
    <property type="term" value="P:response to stress"/>
    <property type="evidence" value="ECO:0007669"/>
    <property type="project" value="TreeGrafter"/>
</dbReference>
<dbReference type="GO" id="GO:0003700">
    <property type="term" value="F:DNA-binding transcription factor activity"/>
    <property type="evidence" value="ECO:0007669"/>
    <property type="project" value="InterPro"/>
</dbReference>
<dbReference type="PRINTS" id="PR00598">
    <property type="entry name" value="HTHMARR"/>
</dbReference>